<dbReference type="AlphaFoldDB" id="A0A9D1FL64"/>
<comment type="caution">
    <text evidence="1">The sequence shown here is derived from an EMBL/GenBank/DDBJ whole genome shotgun (WGS) entry which is preliminary data.</text>
</comment>
<sequence>MQATVNTTNFDDKEILTDALASEKFAADSYNTFSCEAATPQVRQNFLSLLSEEHEIQNSIFLEMSKRGWYPTPAAEQQKIDDARVKYRNMAP</sequence>
<dbReference type="InterPro" id="IPR012851">
    <property type="entry name" value="Spore_coat_CotF-like"/>
</dbReference>
<dbReference type="Proteomes" id="UP000824002">
    <property type="component" value="Unassembled WGS sequence"/>
</dbReference>
<keyword evidence="1" id="KW-0946">Virion</keyword>
<protein>
    <submittedName>
        <fullName evidence="1">Spore coat protein</fullName>
    </submittedName>
</protein>
<dbReference type="InterPro" id="IPR009078">
    <property type="entry name" value="Ferritin-like_SF"/>
</dbReference>
<evidence type="ECO:0000313" key="1">
    <source>
        <dbReference type="EMBL" id="HIS75763.1"/>
    </source>
</evidence>
<evidence type="ECO:0000313" key="2">
    <source>
        <dbReference type="Proteomes" id="UP000824002"/>
    </source>
</evidence>
<dbReference type="EMBL" id="DVJP01000025">
    <property type="protein sequence ID" value="HIS75763.1"/>
    <property type="molecule type" value="Genomic_DNA"/>
</dbReference>
<dbReference type="Gene3D" id="1.20.1260.10">
    <property type="match status" value="1"/>
</dbReference>
<reference evidence="1" key="2">
    <citation type="journal article" date="2021" name="PeerJ">
        <title>Extensive microbial diversity within the chicken gut microbiome revealed by metagenomics and culture.</title>
        <authorList>
            <person name="Gilroy R."/>
            <person name="Ravi A."/>
            <person name="Getino M."/>
            <person name="Pursley I."/>
            <person name="Horton D.L."/>
            <person name="Alikhan N.F."/>
            <person name="Baker D."/>
            <person name="Gharbi K."/>
            <person name="Hall N."/>
            <person name="Watson M."/>
            <person name="Adriaenssens E.M."/>
            <person name="Foster-Nyarko E."/>
            <person name="Jarju S."/>
            <person name="Secka A."/>
            <person name="Antonio M."/>
            <person name="Oren A."/>
            <person name="Chaudhuri R.R."/>
            <person name="La Ragione R."/>
            <person name="Hildebrand F."/>
            <person name="Pallen M.J."/>
        </authorList>
    </citation>
    <scope>NUCLEOTIDE SEQUENCE</scope>
    <source>
        <strain evidence="1">CHK199-13235</strain>
    </source>
</reference>
<dbReference type="InterPro" id="IPR012347">
    <property type="entry name" value="Ferritin-like"/>
</dbReference>
<gene>
    <name evidence="1" type="ORF">IAB51_03035</name>
</gene>
<organism evidence="1 2">
    <name type="scientific">Candidatus Merdivicinus excrementipullorum</name>
    <dbReference type="NCBI Taxonomy" id="2840867"/>
    <lineage>
        <taxon>Bacteria</taxon>
        <taxon>Bacillati</taxon>
        <taxon>Bacillota</taxon>
        <taxon>Clostridia</taxon>
        <taxon>Eubacteriales</taxon>
        <taxon>Oscillospiraceae</taxon>
        <taxon>Oscillospiraceae incertae sedis</taxon>
        <taxon>Candidatus Merdivicinus</taxon>
    </lineage>
</organism>
<keyword evidence="1" id="KW-0167">Capsid protein</keyword>
<dbReference type="Pfam" id="PF07875">
    <property type="entry name" value="Coat_F"/>
    <property type="match status" value="1"/>
</dbReference>
<dbReference type="SUPFAM" id="SSF47240">
    <property type="entry name" value="Ferritin-like"/>
    <property type="match status" value="1"/>
</dbReference>
<proteinExistence type="predicted"/>
<accession>A0A9D1FL64</accession>
<name>A0A9D1FL64_9FIRM</name>
<reference evidence="1" key="1">
    <citation type="submission" date="2020-10" db="EMBL/GenBank/DDBJ databases">
        <authorList>
            <person name="Gilroy R."/>
        </authorList>
    </citation>
    <scope>NUCLEOTIDE SEQUENCE</scope>
    <source>
        <strain evidence="1">CHK199-13235</strain>
    </source>
</reference>